<dbReference type="Gene3D" id="2.40.50.140">
    <property type="entry name" value="Nucleic acid-binding proteins"/>
    <property type="match status" value="1"/>
</dbReference>
<dbReference type="SMART" id="SM00471">
    <property type="entry name" value="HDc"/>
    <property type="match status" value="1"/>
</dbReference>
<dbReference type="NCBIfam" id="NF010007">
    <property type="entry name" value="PRK13480.1"/>
    <property type="match status" value="1"/>
</dbReference>
<accession>A0ABW5PQV9</accession>
<dbReference type="Proteomes" id="UP001597458">
    <property type="component" value="Unassembled WGS sequence"/>
</dbReference>
<proteinExistence type="predicted"/>
<organism evidence="3 4">
    <name type="scientific">Terrilactibacillus laevilacticus</name>
    <dbReference type="NCBI Taxonomy" id="1380157"/>
    <lineage>
        <taxon>Bacteria</taxon>
        <taxon>Bacillati</taxon>
        <taxon>Bacillota</taxon>
        <taxon>Bacilli</taxon>
        <taxon>Bacillales</taxon>
        <taxon>Bacillaceae</taxon>
        <taxon>Terrilactibacillus</taxon>
    </lineage>
</organism>
<dbReference type="InterPro" id="IPR050798">
    <property type="entry name" value="YhaM_exoribonuc/phosphodiest"/>
</dbReference>
<evidence type="ECO:0000313" key="4">
    <source>
        <dbReference type="Proteomes" id="UP001597458"/>
    </source>
</evidence>
<sequence>MSGIISFNEGEKVNQFVLIKSVTKGTTSTGKPFLTLILQDRTGEIDAKLWDCSEQDILDYVADKIVKIHGEITLYRGKKQLRLHAIRLTNEQDNIKKSSLIMSAPVSIEDMVESITKYIFEIKNPNIQRLTRALLKKHHDAFFEFPAAVRNHHEFMSGLAYHVVSMLKLAESVANLYPSLDTDLLYSGIILHDMGKVIELSGPTATSYTLEGKLLGHITIMVNEIGDMARQLELDGEEIVILQHIVLSHHSKAEWGSPKPPFIKEAEIIHMLDNLDAKMNMMDRALEKVKPGEFTERLFALDQRALYRPKTVSKSNQMQPEKN</sequence>
<gene>
    <name evidence="3" type="primary">yhaM</name>
    <name evidence="3" type="ORF">ACFSTF_07695</name>
</gene>
<dbReference type="InterPro" id="IPR012340">
    <property type="entry name" value="NA-bd_OB-fold"/>
</dbReference>
<dbReference type="PROSITE" id="PS51831">
    <property type="entry name" value="HD"/>
    <property type="match status" value="1"/>
</dbReference>
<name>A0ABW5PQV9_9BACI</name>
<dbReference type="PANTHER" id="PTHR37294:SF1">
    <property type="entry name" value="3'-5' EXORIBONUCLEASE YHAM"/>
    <property type="match status" value="1"/>
</dbReference>
<dbReference type="RefSeq" id="WP_141188996.1">
    <property type="nucleotide sequence ID" value="NZ_JBHUMR010000008.1"/>
</dbReference>
<protein>
    <submittedName>
        <fullName evidence="3">3'-5' exoribonuclease YhaM</fullName>
    </submittedName>
</protein>
<keyword evidence="1" id="KW-0378">Hydrolase</keyword>
<dbReference type="EMBL" id="JBHUMR010000008">
    <property type="protein sequence ID" value="MFD2617192.1"/>
    <property type="molecule type" value="Genomic_DNA"/>
</dbReference>
<dbReference type="Pfam" id="PF01336">
    <property type="entry name" value="tRNA_anti-codon"/>
    <property type="match status" value="1"/>
</dbReference>
<dbReference type="Pfam" id="PF01966">
    <property type="entry name" value="HD"/>
    <property type="match status" value="1"/>
</dbReference>
<keyword evidence="4" id="KW-1185">Reference proteome</keyword>
<dbReference type="SUPFAM" id="SSF109604">
    <property type="entry name" value="HD-domain/PDEase-like"/>
    <property type="match status" value="1"/>
</dbReference>
<reference evidence="4" key="1">
    <citation type="journal article" date="2019" name="Int. J. Syst. Evol. Microbiol.">
        <title>The Global Catalogue of Microorganisms (GCM) 10K type strain sequencing project: providing services to taxonomists for standard genome sequencing and annotation.</title>
        <authorList>
            <consortium name="The Broad Institute Genomics Platform"/>
            <consortium name="The Broad Institute Genome Sequencing Center for Infectious Disease"/>
            <person name="Wu L."/>
            <person name="Ma J."/>
        </authorList>
    </citation>
    <scope>NUCLEOTIDE SEQUENCE [LARGE SCALE GENOMIC DNA]</scope>
    <source>
        <strain evidence="4">TISTR 2241</strain>
    </source>
</reference>
<dbReference type="InterPro" id="IPR003607">
    <property type="entry name" value="HD/PDEase_dom"/>
</dbReference>
<feature type="domain" description="HD" evidence="2">
    <location>
        <begin position="162"/>
        <end position="278"/>
    </location>
</feature>
<dbReference type="Gene3D" id="1.10.3210.10">
    <property type="entry name" value="Hypothetical protein af1432"/>
    <property type="match status" value="1"/>
</dbReference>
<comment type="caution">
    <text evidence="3">The sequence shown here is derived from an EMBL/GenBank/DDBJ whole genome shotgun (WGS) entry which is preliminary data.</text>
</comment>
<dbReference type="CDD" id="cd04492">
    <property type="entry name" value="YhaM_OBF_like"/>
    <property type="match status" value="1"/>
</dbReference>
<evidence type="ECO:0000256" key="1">
    <source>
        <dbReference type="ARBA" id="ARBA00022801"/>
    </source>
</evidence>
<dbReference type="SUPFAM" id="SSF50249">
    <property type="entry name" value="Nucleic acid-binding proteins"/>
    <property type="match status" value="1"/>
</dbReference>
<evidence type="ECO:0000313" key="3">
    <source>
        <dbReference type="EMBL" id="MFD2617192.1"/>
    </source>
</evidence>
<dbReference type="PANTHER" id="PTHR37294">
    <property type="entry name" value="3'-5' EXORIBONUCLEASE YHAM"/>
    <property type="match status" value="1"/>
</dbReference>
<dbReference type="InterPro" id="IPR006674">
    <property type="entry name" value="HD_domain"/>
</dbReference>
<dbReference type="CDD" id="cd00077">
    <property type="entry name" value="HDc"/>
    <property type="match status" value="1"/>
</dbReference>
<dbReference type="InterPro" id="IPR004365">
    <property type="entry name" value="NA-bd_OB_tRNA"/>
</dbReference>
<evidence type="ECO:0000259" key="2">
    <source>
        <dbReference type="PROSITE" id="PS51831"/>
    </source>
</evidence>